<dbReference type="RefSeq" id="WP_044399943.1">
    <property type="nucleotide sequence ID" value="NZ_JXYQ01000051.1"/>
</dbReference>
<dbReference type="Gene3D" id="3.60.21.70">
    <property type="entry name" value="PhoD-like phosphatase"/>
    <property type="match status" value="1"/>
</dbReference>
<feature type="signal peptide" evidence="1">
    <location>
        <begin position="1"/>
        <end position="25"/>
    </location>
</feature>
<evidence type="ECO:0000259" key="3">
    <source>
        <dbReference type="Pfam" id="PF16655"/>
    </source>
</evidence>
<dbReference type="Pfam" id="PF09423">
    <property type="entry name" value="PhoD"/>
    <property type="match status" value="1"/>
</dbReference>
<proteinExistence type="predicted"/>
<dbReference type="InterPro" id="IPR052900">
    <property type="entry name" value="Phospholipid_Metab_Enz"/>
</dbReference>
<dbReference type="InterPro" id="IPR018946">
    <property type="entry name" value="PhoD-like_MPP"/>
</dbReference>
<dbReference type="CDD" id="cd07389">
    <property type="entry name" value="MPP_PhoD"/>
    <property type="match status" value="1"/>
</dbReference>
<dbReference type="InterPro" id="IPR029052">
    <property type="entry name" value="Metallo-depent_PP-like"/>
</dbReference>
<evidence type="ECO:0000313" key="4">
    <source>
        <dbReference type="EMBL" id="KJA09790.1"/>
    </source>
</evidence>
<keyword evidence="5" id="KW-1185">Reference proteome</keyword>
<dbReference type="SUPFAM" id="SSF56300">
    <property type="entry name" value="Metallo-dependent phosphatases"/>
    <property type="match status" value="1"/>
</dbReference>
<dbReference type="Pfam" id="PF16655">
    <property type="entry name" value="PhoD_N"/>
    <property type="match status" value="1"/>
</dbReference>
<dbReference type="OrthoDB" id="327733at2"/>
<dbReference type="InterPro" id="IPR038607">
    <property type="entry name" value="PhoD-like_sf"/>
</dbReference>
<comment type="caution">
    <text evidence="4">The sequence shown here is derived from an EMBL/GenBank/DDBJ whole genome shotgun (WGS) entry which is preliminary data.</text>
</comment>
<dbReference type="PATRIC" id="fig|80878.5.peg.2834"/>
<feature type="domain" description="Phospholipase D N-terminal" evidence="3">
    <location>
        <begin position="39"/>
        <end position="130"/>
    </location>
</feature>
<reference evidence="4 5" key="1">
    <citation type="submission" date="2014-12" db="EMBL/GenBank/DDBJ databases">
        <title>Isolation of bacteria from lake water.</title>
        <authorList>
            <person name="Sheng K.-Y."/>
            <person name="Chin P.-S."/>
            <person name="Chan K.-G."/>
            <person name="Tan G.S."/>
        </authorList>
    </citation>
    <scope>NUCLEOTIDE SEQUENCE [LARGE SCALE GENOMIC DNA]</scope>
    <source>
        <strain evidence="4 5">KY4</strain>
    </source>
</reference>
<keyword evidence="1" id="KW-0732">Signal</keyword>
<dbReference type="EMBL" id="JXYQ01000051">
    <property type="protein sequence ID" value="KJA09790.1"/>
    <property type="molecule type" value="Genomic_DNA"/>
</dbReference>
<dbReference type="Gene3D" id="2.60.40.380">
    <property type="entry name" value="Purple acid phosphatase-like, N-terminal"/>
    <property type="match status" value="1"/>
</dbReference>
<dbReference type="Proteomes" id="UP000032566">
    <property type="component" value="Unassembled WGS sequence"/>
</dbReference>
<accession>A0A0D7K659</accession>
<dbReference type="STRING" id="80878.RP29_14680"/>
<feature type="domain" description="PhoD-like phosphatase metallophosphatase" evidence="2">
    <location>
        <begin position="144"/>
        <end position="486"/>
    </location>
</feature>
<evidence type="ECO:0000313" key="5">
    <source>
        <dbReference type="Proteomes" id="UP000032566"/>
    </source>
</evidence>
<organism evidence="4 5">
    <name type="scientific">Acidovorax temperans</name>
    <dbReference type="NCBI Taxonomy" id="80878"/>
    <lineage>
        <taxon>Bacteria</taxon>
        <taxon>Pseudomonadati</taxon>
        <taxon>Pseudomonadota</taxon>
        <taxon>Betaproteobacteria</taxon>
        <taxon>Burkholderiales</taxon>
        <taxon>Comamonadaceae</taxon>
        <taxon>Acidovorax</taxon>
    </lineage>
</organism>
<sequence length="518" mass="56933">MPLQRRQWVQRAALAAAATALPRWAWLQPTPLAANPFALGVASGDPAPDGMVLWTRLLPSPGEPLPAQTVHWELAHDEGFAHIVQKGQATAAPERGHSVHVEVRGLEPGRWYHYRFMLGQATSATGRTCTAPALHALPGGLRVAFASCQRWEHGHYAAWRHVCNDQPDLVLFLGDYIYEYATPKNTEGLARTHTLRYATTLADYRDRYALHKSEPALQAAHAACPWAVTWDDHEVQNDYAGGTNAQADAAAFLTQRAAAWQAFYENMPLRATALAGAQFDQLQVYRRLPWGRLAQLHLLDDRQYRALQACRKPGATNAGGVRPADCAELADPTRSLLGPAQEQWLDAGLAADAKNDHTRWSVLAQQTLFSPRRYPSGQVATDGWDGYPAARERLLQSVQRHSPRNTVLLGGDIHQNYVCNVHAPGAGGDRPVLASEFCGTSISSRAGTTQDKVDAIARHNPHVLLARCEERGYGLADITPEQWTTTLRAVDNPLDPHSSAHTLARFVVQDRKPGPVRA</sequence>
<feature type="chain" id="PRO_5002320528" evidence="1">
    <location>
        <begin position="26"/>
        <end position="518"/>
    </location>
</feature>
<dbReference type="PROSITE" id="PS51318">
    <property type="entry name" value="TAT"/>
    <property type="match status" value="1"/>
</dbReference>
<protein>
    <submittedName>
        <fullName evidence="4">Alkaline phosphatase</fullName>
    </submittedName>
</protein>
<evidence type="ECO:0000256" key="1">
    <source>
        <dbReference type="SAM" id="SignalP"/>
    </source>
</evidence>
<dbReference type="InterPro" id="IPR032093">
    <property type="entry name" value="PhoD_N"/>
</dbReference>
<gene>
    <name evidence="4" type="ORF">RP29_14680</name>
</gene>
<dbReference type="InterPro" id="IPR006311">
    <property type="entry name" value="TAT_signal"/>
</dbReference>
<dbReference type="PANTHER" id="PTHR43606:SF2">
    <property type="entry name" value="ALKALINE PHOSPHATASE FAMILY PROTEIN (AFU_ORTHOLOGUE AFUA_5G03860)"/>
    <property type="match status" value="1"/>
</dbReference>
<dbReference type="PANTHER" id="PTHR43606">
    <property type="entry name" value="PHOSPHATASE, PUTATIVE (AFU_ORTHOLOGUE AFUA_6G08710)-RELATED"/>
    <property type="match status" value="1"/>
</dbReference>
<evidence type="ECO:0000259" key="2">
    <source>
        <dbReference type="Pfam" id="PF09423"/>
    </source>
</evidence>
<dbReference type="AlphaFoldDB" id="A0A0D7K659"/>
<name>A0A0D7K659_9BURK</name>